<reference evidence="2 3" key="1">
    <citation type="submission" date="2020-09" db="EMBL/GenBank/DDBJ databases">
        <title>Genome sequencing and assembly of Pontibacter sp.</title>
        <authorList>
            <person name="Chhetri G."/>
        </authorList>
    </citation>
    <scope>NUCLEOTIDE SEQUENCE [LARGE SCALE GENOMIC DNA]</scope>
    <source>
        <strain evidence="2 3">JH31</strain>
    </source>
</reference>
<dbReference type="RefSeq" id="WP_191184053.1">
    <property type="nucleotide sequence ID" value="NZ_JACXAJ010000005.1"/>
</dbReference>
<organism evidence="2 3">
    <name type="scientific">Pontibacter aquaedesilientis</name>
    <dbReference type="NCBI Taxonomy" id="2766980"/>
    <lineage>
        <taxon>Bacteria</taxon>
        <taxon>Pseudomonadati</taxon>
        <taxon>Bacteroidota</taxon>
        <taxon>Cytophagia</taxon>
        <taxon>Cytophagales</taxon>
        <taxon>Hymenobacteraceae</taxon>
        <taxon>Pontibacter</taxon>
    </lineage>
</organism>
<accession>A0ABR7XI33</accession>
<comment type="caution">
    <text evidence="2">The sequence shown here is derived from an EMBL/GenBank/DDBJ whole genome shotgun (WGS) entry which is preliminary data.</text>
</comment>
<sequence>MIIKKPESKEEFEQIFKLNYETFVEEIPQHEARQDRKLIDQFHSKNNYLIAVKDEIVIGMVSYNTQRPFSLDKKKVEIDSLIPEGAKVVEIRLLVIDKKWRKTRVTFQILKKLFELVTAQDITLGFISAASGRLDFYKKIGFVPFGEMVGKQGAFYQPMYINESSLHNIFPK</sequence>
<dbReference type="Proteomes" id="UP000625551">
    <property type="component" value="Unassembled WGS sequence"/>
</dbReference>
<dbReference type="Gene3D" id="3.40.630.30">
    <property type="match status" value="1"/>
</dbReference>
<gene>
    <name evidence="2" type="ORF">H9Q13_12045</name>
</gene>
<dbReference type="InterPro" id="IPR054597">
    <property type="entry name" value="FeeM_cat"/>
</dbReference>
<dbReference type="EMBL" id="JACXAJ010000005">
    <property type="protein sequence ID" value="MBD1397899.1"/>
    <property type="molecule type" value="Genomic_DNA"/>
</dbReference>
<dbReference type="InterPro" id="IPR000182">
    <property type="entry name" value="GNAT_dom"/>
</dbReference>
<dbReference type="SUPFAM" id="SSF55729">
    <property type="entry name" value="Acyl-CoA N-acyltransferases (Nat)"/>
    <property type="match status" value="1"/>
</dbReference>
<dbReference type="Pfam" id="PF21926">
    <property type="entry name" value="FeeM"/>
    <property type="match status" value="1"/>
</dbReference>
<feature type="domain" description="N-acetyltransferase" evidence="1">
    <location>
        <begin position="1"/>
        <end position="162"/>
    </location>
</feature>
<evidence type="ECO:0000313" key="3">
    <source>
        <dbReference type="Proteomes" id="UP000625551"/>
    </source>
</evidence>
<dbReference type="InterPro" id="IPR016181">
    <property type="entry name" value="Acyl_CoA_acyltransferase"/>
</dbReference>
<proteinExistence type="predicted"/>
<keyword evidence="3" id="KW-1185">Reference proteome</keyword>
<protein>
    <submittedName>
        <fullName evidence="2">GNAT family N-acetyltransferase</fullName>
    </submittedName>
</protein>
<evidence type="ECO:0000313" key="2">
    <source>
        <dbReference type="EMBL" id="MBD1397899.1"/>
    </source>
</evidence>
<name>A0ABR7XI33_9BACT</name>
<evidence type="ECO:0000259" key="1">
    <source>
        <dbReference type="PROSITE" id="PS51186"/>
    </source>
</evidence>
<dbReference type="PROSITE" id="PS51186">
    <property type="entry name" value="GNAT"/>
    <property type="match status" value="1"/>
</dbReference>